<organism evidence="1 2">
    <name type="scientific">Nocardioides oceani</name>
    <dbReference type="NCBI Taxonomy" id="3058369"/>
    <lineage>
        <taxon>Bacteria</taxon>
        <taxon>Bacillati</taxon>
        <taxon>Actinomycetota</taxon>
        <taxon>Actinomycetes</taxon>
        <taxon>Propionibacteriales</taxon>
        <taxon>Nocardioidaceae</taxon>
        <taxon>Nocardioides</taxon>
    </lineage>
</organism>
<dbReference type="EMBL" id="JAUHJQ010000008">
    <property type="protein sequence ID" value="MDN4174707.1"/>
    <property type="molecule type" value="Genomic_DNA"/>
</dbReference>
<dbReference type="RefSeq" id="WP_300953801.1">
    <property type="nucleotide sequence ID" value="NZ_JAUHJQ010000008.1"/>
</dbReference>
<evidence type="ECO:0000313" key="2">
    <source>
        <dbReference type="Proteomes" id="UP001168620"/>
    </source>
</evidence>
<reference evidence="1" key="1">
    <citation type="submission" date="2023-06" db="EMBL/GenBank/DDBJ databases">
        <title>Draft genome sequence of Nocardioides sp. SOB77.</title>
        <authorList>
            <person name="Zhang G."/>
        </authorList>
    </citation>
    <scope>NUCLEOTIDE SEQUENCE</scope>
    <source>
        <strain evidence="1">SOB77</strain>
    </source>
</reference>
<accession>A0ABT8FK09</accession>
<proteinExistence type="predicted"/>
<protein>
    <submittedName>
        <fullName evidence="1">Uncharacterized protein</fullName>
    </submittedName>
</protein>
<name>A0ABT8FK09_9ACTN</name>
<gene>
    <name evidence="1" type="ORF">QWY28_17230</name>
</gene>
<comment type="caution">
    <text evidence="1">The sequence shown here is derived from an EMBL/GenBank/DDBJ whole genome shotgun (WGS) entry which is preliminary data.</text>
</comment>
<dbReference type="Proteomes" id="UP001168620">
    <property type="component" value="Unassembled WGS sequence"/>
</dbReference>
<evidence type="ECO:0000313" key="1">
    <source>
        <dbReference type="EMBL" id="MDN4174707.1"/>
    </source>
</evidence>
<keyword evidence="2" id="KW-1185">Reference proteome</keyword>
<sequence>MTESASKKAWTIFDAETGIGTRVVGEMPMFHPGRCRWCGSIYDGGKVEVTGRYSDCSVWKAPCCGNTADDRPQSWGGSFFPLTNAERRRLLPPGSSRGGEPS</sequence>